<sequence length="142" mass="16584">MSFIIGYLNGEPQELTLINGMVHINNQIQPIKNVTEEEIRLMEQALEDVPEGDEEGREAFRNARRIEFLVSLLSRTFGDEATDFLEQLIGNLHYRVLEYLGETDDLDDYVEERMVRRSRHSHDHDHDHDHGCTCGCDHHHED</sequence>
<protein>
    <submittedName>
        <fullName evidence="1">Uncharacterized protein</fullName>
    </submittedName>
</protein>
<dbReference type="Proteomes" id="UP000886752">
    <property type="component" value="Unassembled WGS sequence"/>
</dbReference>
<dbReference type="AlphaFoldDB" id="A0A9D1TQD7"/>
<evidence type="ECO:0000313" key="1">
    <source>
        <dbReference type="EMBL" id="HIW01012.1"/>
    </source>
</evidence>
<evidence type="ECO:0000313" key="2">
    <source>
        <dbReference type="Proteomes" id="UP000886752"/>
    </source>
</evidence>
<name>A0A9D1TQD7_9BACT</name>
<gene>
    <name evidence="1" type="ORF">H9894_07480</name>
</gene>
<accession>A0A9D1TQD7</accession>
<comment type="caution">
    <text evidence="1">The sequence shown here is derived from an EMBL/GenBank/DDBJ whole genome shotgun (WGS) entry which is preliminary data.</text>
</comment>
<reference evidence="1" key="2">
    <citation type="submission" date="2021-04" db="EMBL/GenBank/DDBJ databases">
        <authorList>
            <person name="Gilroy R."/>
        </authorList>
    </citation>
    <scope>NUCLEOTIDE SEQUENCE</scope>
    <source>
        <strain evidence="1">ChiHecec2B26-446</strain>
    </source>
</reference>
<reference evidence="1" key="1">
    <citation type="journal article" date="2021" name="PeerJ">
        <title>Extensive microbial diversity within the chicken gut microbiome revealed by metagenomics and culture.</title>
        <authorList>
            <person name="Gilroy R."/>
            <person name="Ravi A."/>
            <person name="Getino M."/>
            <person name="Pursley I."/>
            <person name="Horton D.L."/>
            <person name="Alikhan N.F."/>
            <person name="Baker D."/>
            <person name="Gharbi K."/>
            <person name="Hall N."/>
            <person name="Watson M."/>
            <person name="Adriaenssens E.M."/>
            <person name="Foster-Nyarko E."/>
            <person name="Jarju S."/>
            <person name="Secka A."/>
            <person name="Antonio M."/>
            <person name="Oren A."/>
            <person name="Chaudhuri R.R."/>
            <person name="La Ragione R."/>
            <person name="Hildebrand F."/>
            <person name="Pallen M.J."/>
        </authorList>
    </citation>
    <scope>NUCLEOTIDE SEQUENCE</scope>
    <source>
        <strain evidence="1">ChiHecec2B26-446</strain>
    </source>
</reference>
<proteinExistence type="predicted"/>
<dbReference type="EMBL" id="DXHV01000070">
    <property type="protein sequence ID" value="HIW01012.1"/>
    <property type="molecule type" value="Genomic_DNA"/>
</dbReference>
<organism evidence="1 2">
    <name type="scientific">Candidatus Desulfovibrio intestinipullorum</name>
    <dbReference type="NCBI Taxonomy" id="2838536"/>
    <lineage>
        <taxon>Bacteria</taxon>
        <taxon>Pseudomonadati</taxon>
        <taxon>Thermodesulfobacteriota</taxon>
        <taxon>Desulfovibrionia</taxon>
        <taxon>Desulfovibrionales</taxon>
        <taxon>Desulfovibrionaceae</taxon>
        <taxon>Desulfovibrio</taxon>
    </lineage>
</organism>